<keyword evidence="5" id="KW-1185">Reference proteome</keyword>
<dbReference type="AlphaFoldDB" id="U6B5J1"/>
<sequence length="106" mass="11774">MFRVLAIAVVSMMMMGSNFVFAAPKKDPNKGKSVAMNKGSAERRVSIREYRELERAIDKLSDENKALVLQTLSDPNILNAVQQKAREDSSKKDEGSSSEKKGDPKK</sequence>
<keyword evidence="3" id="KW-0732">Signal</keyword>
<evidence type="ECO:0000313" key="5">
    <source>
        <dbReference type="Proteomes" id="UP000017862"/>
    </source>
</evidence>
<dbReference type="KEGG" id="lar:lam_687"/>
<evidence type="ECO:0000313" key="4">
    <source>
        <dbReference type="EMBL" id="AHA28033.1"/>
    </source>
</evidence>
<dbReference type="Proteomes" id="UP000017862">
    <property type="component" value="Chromosome"/>
</dbReference>
<feature type="chain" id="PRO_5004667868" evidence="3">
    <location>
        <begin position="23"/>
        <end position="106"/>
    </location>
</feature>
<feature type="signal peptide" evidence="3">
    <location>
        <begin position="1"/>
        <end position="22"/>
    </location>
</feature>
<gene>
    <name evidence="4" type="ORF">lam_687</name>
</gene>
<evidence type="ECO:0000256" key="2">
    <source>
        <dbReference type="SAM" id="MobiDB-lite"/>
    </source>
</evidence>
<proteinExistence type="predicted"/>
<keyword evidence="1" id="KW-0175">Coiled coil</keyword>
<feature type="coiled-coil region" evidence="1">
    <location>
        <begin position="43"/>
        <end position="70"/>
    </location>
</feature>
<feature type="region of interest" description="Disordered" evidence="2">
    <location>
        <begin position="80"/>
        <end position="106"/>
    </location>
</feature>
<dbReference type="PATRIC" id="fig|1261131.3.peg.658"/>
<evidence type="ECO:0000256" key="3">
    <source>
        <dbReference type="SAM" id="SignalP"/>
    </source>
</evidence>
<dbReference type="HOGENOM" id="CLU_2218266_0_0_5"/>
<accession>U6B5J1</accession>
<reference evidence="4 5" key="1">
    <citation type="journal article" date="2014" name="Mol. Plant Microbe Interact.">
        <title>The complete genome sequence of Candidatus Liberibacter americanus, associated with citrus Huanglongbing.</title>
        <authorList>
            <person name="Wulff N.A."/>
            <person name="Zhang S."/>
            <person name="Setubal J.C."/>
            <person name="Almeida N.F."/>
            <person name="Martins E.C."/>
            <person name="Harakava R."/>
            <person name="Kumar D."/>
            <person name="Rangel L.T."/>
            <person name="Foissac X."/>
            <person name="Bove J."/>
            <person name="Gabriel D.W."/>
        </authorList>
    </citation>
    <scope>NUCLEOTIDE SEQUENCE [LARGE SCALE GENOMIC DNA]</scope>
    <source>
        <strain evidence="4 5">Sao Paulo</strain>
    </source>
</reference>
<dbReference type="EMBL" id="CP006604">
    <property type="protein sequence ID" value="AHA28033.1"/>
    <property type="molecule type" value="Genomic_DNA"/>
</dbReference>
<organism evidence="4 5">
    <name type="scientific">Candidatus Liberibacter americanus str. Sao Paulo</name>
    <dbReference type="NCBI Taxonomy" id="1261131"/>
    <lineage>
        <taxon>Bacteria</taxon>
        <taxon>Pseudomonadati</taxon>
        <taxon>Pseudomonadota</taxon>
        <taxon>Alphaproteobacteria</taxon>
        <taxon>Hyphomicrobiales</taxon>
        <taxon>Rhizobiaceae</taxon>
        <taxon>Liberibacter</taxon>
    </lineage>
</organism>
<dbReference type="eggNOG" id="ENOG502ZP74">
    <property type="taxonomic scope" value="Bacteria"/>
</dbReference>
<name>U6B5J1_9HYPH</name>
<protein>
    <submittedName>
        <fullName evidence="4">Uncharacterized protein</fullName>
    </submittedName>
</protein>
<dbReference type="RefSeq" id="WP_023466330.1">
    <property type="nucleotide sequence ID" value="NC_022793.1"/>
</dbReference>
<feature type="compositionally biased region" description="Basic and acidic residues" evidence="2">
    <location>
        <begin position="84"/>
        <end position="106"/>
    </location>
</feature>
<evidence type="ECO:0000256" key="1">
    <source>
        <dbReference type="SAM" id="Coils"/>
    </source>
</evidence>